<dbReference type="InterPro" id="IPR013747">
    <property type="entry name" value="ACP_syn_III_C"/>
</dbReference>
<dbReference type="GO" id="GO:0033818">
    <property type="term" value="F:beta-ketoacyl-acyl-carrier-protein synthase III activity"/>
    <property type="evidence" value="ECO:0007669"/>
    <property type="project" value="UniProtKB-EC"/>
</dbReference>
<reference evidence="4 5" key="1">
    <citation type="submission" date="2020-08" db="EMBL/GenBank/DDBJ databases">
        <title>Genomic Encyclopedia of Type Strains, Phase IV (KMG-V): Genome sequencing to study the core and pangenomes of soil and plant-associated prokaryotes.</title>
        <authorList>
            <person name="Whitman W."/>
        </authorList>
    </citation>
    <scope>NUCLEOTIDE SEQUENCE [LARGE SCALE GENOMIC DNA]</scope>
    <source>
        <strain evidence="4 5">SEMIA 4087</strain>
    </source>
</reference>
<keyword evidence="5" id="KW-1185">Reference proteome</keyword>
<dbReference type="Pfam" id="PF08541">
    <property type="entry name" value="ACP_syn_III_C"/>
    <property type="match status" value="1"/>
</dbReference>
<dbReference type="EC" id="2.3.1.180" evidence="4"/>
<evidence type="ECO:0000259" key="3">
    <source>
        <dbReference type="Pfam" id="PF08541"/>
    </source>
</evidence>
<keyword evidence="2 4" id="KW-0012">Acyltransferase</keyword>
<dbReference type="SUPFAM" id="SSF53901">
    <property type="entry name" value="Thiolase-like"/>
    <property type="match status" value="1"/>
</dbReference>
<accession>A0ABR6IXF2</accession>
<sequence>MFDAVCCNLNIDREKIVRTISTFGNSSAATIPLSLSIANEQRRFSPDEKLLLTAAGAGLSCSAHE</sequence>
<feature type="domain" description="Beta-ketoacyl-[acyl-carrier-protein] synthase III C-terminal" evidence="3">
    <location>
        <begin position="1"/>
        <end position="63"/>
    </location>
</feature>
<proteinExistence type="predicted"/>
<evidence type="ECO:0000256" key="1">
    <source>
        <dbReference type="ARBA" id="ARBA00022679"/>
    </source>
</evidence>
<dbReference type="Gene3D" id="3.40.47.10">
    <property type="match status" value="1"/>
</dbReference>
<dbReference type="PANTHER" id="PTHR34069:SF2">
    <property type="entry name" value="BETA-KETOACYL-[ACYL-CARRIER-PROTEIN] SYNTHASE III"/>
    <property type="match status" value="1"/>
</dbReference>
<dbReference type="InterPro" id="IPR016039">
    <property type="entry name" value="Thiolase-like"/>
</dbReference>
<evidence type="ECO:0000313" key="5">
    <source>
        <dbReference type="Proteomes" id="UP000551353"/>
    </source>
</evidence>
<dbReference type="RefSeq" id="WP_022719364.1">
    <property type="nucleotide sequence ID" value="NZ_JACIFX010000014.1"/>
</dbReference>
<comment type="caution">
    <text evidence="4">The sequence shown here is derived from an EMBL/GenBank/DDBJ whole genome shotgun (WGS) entry which is preliminary data.</text>
</comment>
<dbReference type="Proteomes" id="UP000551353">
    <property type="component" value="Unassembled WGS sequence"/>
</dbReference>
<keyword evidence="1 4" id="KW-0808">Transferase</keyword>
<dbReference type="EMBL" id="JACIFX010000014">
    <property type="protein sequence ID" value="MBB4232597.1"/>
    <property type="molecule type" value="Genomic_DNA"/>
</dbReference>
<evidence type="ECO:0000313" key="4">
    <source>
        <dbReference type="EMBL" id="MBB4232597.1"/>
    </source>
</evidence>
<protein>
    <submittedName>
        <fullName evidence="4">3-oxoacyl-[acyl-carrier-protein] synthase-3</fullName>
        <ecNumber evidence="4">2.3.1.180</ecNumber>
    </submittedName>
</protein>
<dbReference type="PANTHER" id="PTHR34069">
    <property type="entry name" value="3-OXOACYL-[ACYL-CARRIER-PROTEIN] SYNTHASE 3"/>
    <property type="match status" value="1"/>
</dbReference>
<name>A0ABR6IXF2_9HYPH</name>
<evidence type="ECO:0000256" key="2">
    <source>
        <dbReference type="ARBA" id="ARBA00023315"/>
    </source>
</evidence>
<gene>
    <name evidence="4" type="ORF">GGD56_006494</name>
</gene>
<organism evidence="4 5">
    <name type="scientific">Rhizobium mongolense</name>
    <dbReference type="NCBI Taxonomy" id="57676"/>
    <lineage>
        <taxon>Bacteria</taxon>
        <taxon>Pseudomonadati</taxon>
        <taxon>Pseudomonadota</taxon>
        <taxon>Alphaproteobacteria</taxon>
        <taxon>Hyphomicrobiales</taxon>
        <taxon>Rhizobiaceae</taxon>
        <taxon>Rhizobium/Agrobacterium group</taxon>
        <taxon>Rhizobium</taxon>
    </lineage>
</organism>